<dbReference type="PANTHER" id="PTHR43343:SF3">
    <property type="entry name" value="PROTEASE DO-LIKE 8, CHLOROPLASTIC"/>
    <property type="match status" value="1"/>
</dbReference>
<dbReference type="Proteomes" id="UP000464378">
    <property type="component" value="Chromosome"/>
</dbReference>
<dbReference type="EMBL" id="LR593887">
    <property type="protein sequence ID" value="VTS05425.1"/>
    <property type="molecule type" value="Genomic_DNA"/>
</dbReference>
<dbReference type="KEGG" id="tim:GMBLW1_51640"/>
<dbReference type="InParanoid" id="A0A6C2YS98"/>
<keyword evidence="5" id="KW-1185">Reference proteome</keyword>
<dbReference type="GO" id="GO:0004252">
    <property type="term" value="F:serine-type endopeptidase activity"/>
    <property type="evidence" value="ECO:0007669"/>
    <property type="project" value="InterPro"/>
</dbReference>
<dbReference type="SMART" id="SM00228">
    <property type="entry name" value="PDZ"/>
    <property type="match status" value="2"/>
</dbReference>
<reference evidence="4" key="1">
    <citation type="submission" date="2019-04" db="EMBL/GenBank/DDBJ databases">
        <authorList>
            <consortium name="Science for Life Laboratories"/>
        </authorList>
    </citation>
    <scope>NUCLEOTIDE SEQUENCE</scope>
    <source>
        <strain evidence="4">MBLW1</strain>
    </source>
</reference>
<dbReference type="SUPFAM" id="SSF50156">
    <property type="entry name" value="PDZ domain-like"/>
    <property type="match status" value="2"/>
</dbReference>
<dbReference type="PANTHER" id="PTHR43343">
    <property type="entry name" value="PEPTIDASE S12"/>
    <property type="match status" value="1"/>
</dbReference>
<name>A0A6C2YS98_9BACT</name>
<evidence type="ECO:0000256" key="2">
    <source>
        <dbReference type="ARBA" id="ARBA00022801"/>
    </source>
</evidence>
<keyword evidence="1 4" id="KW-0645">Protease</keyword>
<dbReference type="Gene3D" id="2.30.42.10">
    <property type="match status" value="2"/>
</dbReference>
<dbReference type="Gene3D" id="2.40.10.120">
    <property type="match status" value="1"/>
</dbReference>
<dbReference type="InterPro" id="IPR009003">
    <property type="entry name" value="Peptidase_S1_PA"/>
</dbReference>
<dbReference type="InterPro" id="IPR001940">
    <property type="entry name" value="Peptidase_S1C"/>
</dbReference>
<protein>
    <recommendedName>
        <fullName evidence="3">PDZ domain-containing protein</fullName>
    </recommendedName>
</protein>
<evidence type="ECO:0000313" key="5">
    <source>
        <dbReference type="Proteomes" id="UP000464378"/>
    </source>
</evidence>
<keyword evidence="2" id="KW-0378">Hydrolase</keyword>
<accession>A0A6C2YS98</accession>
<gene>
    <name evidence="4" type="ORF">GMBLW1_51640</name>
</gene>
<dbReference type="SUPFAM" id="SSF50494">
    <property type="entry name" value="Trypsin-like serine proteases"/>
    <property type="match status" value="1"/>
</dbReference>
<dbReference type="AlphaFoldDB" id="A0A6C2YS98"/>
<proteinExistence type="predicted"/>
<evidence type="ECO:0000313" key="4">
    <source>
        <dbReference type="EMBL" id="VIP04029.1"/>
    </source>
</evidence>
<dbReference type="GO" id="GO:0006508">
    <property type="term" value="P:proteolysis"/>
    <property type="evidence" value="ECO:0007669"/>
    <property type="project" value="UniProtKB-KW"/>
</dbReference>
<dbReference type="PRINTS" id="PR00834">
    <property type="entry name" value="PROTEASES2C"/>
</dbReference>
<dbReference type="EMBL" id="LR586016">
    <property type="protein sequence ID" value="VIP04029.1"/>
    <property type="molecule type" value="Genomic_DNA"/>
</dbReference>
<dbReference type="RefSeq" id="WP_162659164.1">
    <property type="nucleotide sequence ID" value="NZ_LR593887.1"/>
</dbReference>
<sequence length="478" mass="52172">MPTHPQSELAQRATGWLRRWLAGTPRRLTLCGLLWVLPPVVIGTSLPNLQAGDSFPFFPVRKSPVVQIYDRVKDAVVNIQSERTVQPTDDPFTLTQAPQRVNGMGTGIIIDPRGYIVTNHHVVDDVTLLRIRMADGTTYPSRVIARDAENDLALIKIDAPKPLPTMPIGTSSDLMRGEPVIAIGNAFGYEHTVSSGIISALKRDVTLNKEVSYKSLIQTDAAINPGNSGGPLLNVRGELIGVNVAIRAGAHGIAFAIPVDSMLKISAEMLARTRRTPLIHGMVTRDVVVPDGEQGPAKRHVVIDAVEPDSPAAKAGIQPGDILSRVYEQPITTTMDLERALLDRMGGEKMTFSVQRGQVQKPMELVLLGTTQPVATNPDIIWRKLGVRLQTVQPDGITKVNTQLRGGLSVVDVNPNSTAARAGFQRGDVLIGLHQWETLSPDNVTYVLTHPDLSTFTPLRFFIIRGGQVRRGWFQQLD</sequence>
<dbReference type="InterPro" id="IPR001478">
    <property type="entry name" value="PDZ"/>
</dbReference>
<organism evidence="4">
    <name type="scientific">Tuwongella immobilis</name>
    <dbReference type="NCBI Taxonomy" id="692036"/>
    <lineage>
        <taxon>Bacteria</taxon>
        <taxon>Pseudomonadati</taxon>
        <taxon>Planctomycetota</taxon>
        <taxon>Planctomycetia</taxon>
        <taxon>Gemmatales</taxon>
        <taxon>Gemmataceae</taxon>
        <taxon>Tuwongella</taxon>
    </lineage>
</organism>
<dbReference type="InterPro" id="IPR051201">
    <property type="entry name" value="Chloro_Bact_Ser_Proteases"/>
</dbReference>
<dbReference type="InterPro" id="IPR036034">
    <property type="entry name" value="PDZ_sf"/>
</dbReference>
<evidence type="ECO:0000259" key="3">
    <source>
        <dbReference type="SMART" id="SM00228"/>
    </source>
</evidence>
<dbReference type="Pfam" id="PF13180">
    <property type="entry name" value="PDZ_2"/>
    <property type="match status" value="1"/>
</dbReference>
<feature type="domain" description="PDZ" evidence="3">
    <location>
        <begin position="383"/>
        <end position="467"/>
    </location>
</feature>
<feature type="domain" description="PDZ" evidence="3">
    <location>
        <begin position="276"/>
        <end position="358"/>
    </location>
</feature>
<evidence type="ECO:0000256" key="1">
    <source>
        <dbReference type="ARBA" id="ARBA00022670"/>
    </source>
</evidence>
<dbReference type="Pfam" id="PF13365">
    <property type="entry name" value="Trypsin_2"/>
    <property type="match status" value="1"/>
</dbReference>